<organism evidence="2 3">
    <name type="scientific">Williamsia deligens</name>
    <dbReference type="NCBI Taxonomy" id="321325"/>
    <lineage>
        <taxon>Bacteria</taxon>
        <taxon>Bacillati</taxon>
        <taxon>Actinomycetota</taxon>
        <taxon>Actinomycetes</taxon>
        <taxon>Mycobacteriales</taxon>
        <taxon>Nocardiaceae</taxon>
        <taxon>Williamsia</taxon>
    </lineage>
</organism>
<dbReference type="PANTHER" id="PTHR43798:SF33">
    <property type="entry name" value="HYDROLASE, PUTATIVE (AFU_ORTHOLOGUE AFUA_2G14860)-RELATED"/>
    <property type="match status" value="1"/>
</dbReference>
<evidence type="ECO:0000313" key="2">
    <source>
        <dbReference type="EMBL" id="MFD0924380.1"/>
    </source>
</evidence>
<dbReference type="PRINTS" id="PR00412">
    <property type="entry name" value="EPOXHYDRLASE"/>
</dbReference>
<dbReference type="EMBL" id="JBHTIL010000001">
    <property type="protein sequence ID" value="MFD0924380.1"/>
    <property type="molecule type" value="Genomic_DNA"/>
</dbReference>
<feature type="domain" description="AB hydrolase-1" evidence="1">
    <location>
        <begin position="17"/>
        <end position="252"/>
    </location>
</feature>
<proteinExistence type="predicted"/>
<dbReference type="Proteomes" id="UP001597068">
    <property type="component" value="Unassembled WGS sequence"/>
</dbReference>
<dbReference type="SUPFAM" id="SSF53474">
    <property type="entry name" value="alpha/beta-Hydrolases"/>
    <property type="match status" value="1"/>
</dbReference>
<keyword evidence="3" id="KW-1185">Reference proteome</keyword>
<comment type="caution">
    <text evidence="2">The sequence shown here is derived from an EMBL/GenBank/DDBJ whole genome shotgun (WGS) entry which is preliminary data.</text>
</comment>
<dbReference type="PRINTS" id="PR00111">
    <property type="entry name" value="ABHYDROLASE"/>
</dbReference>
<dbReference type="InterPro" id="IPR029058">
    <property type="entry name" value="AB_hydrolase_fold"/>
</dbReference>
<keyword evidence="2" id="KW-0378">Hydrolase</keyword>
<dbReference type="InterPro" id="IPR050266">
    <property type="entry name" value="AB_hydrolase_sf"/>
</dbReference>
<dbReference type="Gene3D" id="3.40.50.1820">
    <property type="entry name" value="alpha/beta hydrolase"/>
    <property type="match status" value="1"/>
</dbReference>
<evidence type="ECO:0000313" key="3">
    <source>
        <dbReference type="Proteomes" id="UP001597068"/>
    </source>
</evidence>
<dbReference type="GO" id="GO:0016787">
    <property type="term" value="F:hydrolase activity"/>
    <property type="evidence" value="ECO:0007669"/>
    <property type="project" value="UniProtKB-KW"/>
</dbReference>
<reference evidence="3" key="1">
    <citation type="journal article" date="2019" name="Int. J. Syst. Evol. Microbiol.">
        <title>The Global Catalogue of Microorganisms (GCM) 10K type strain sequencing project: providing services to taxonomists for standard genome sequencing and annotation.</title>
        <authorList>
            <consortium name="The Broad Institute Genomics Platform"/>
            <consortium name="The Broad Institute Genome Sequencing Center for Infectious Disease"/>
            <person name="Wu L."/>
            <person name="Ma J."/>
        </authorList>
    </citation>
    <scope>NUCLEOTIDE SEQUENCE [LARGE SCALE GENOMIC DNA]</scope>
    <source>
        <strain evidence="3">CCUG 50873</strain>
    </source>
</reference>
<gene>
    <name evidence="2" type="ORF">ACFQ04_01395</name>
</gene>
<dbReference type="Pfam" id="PF12697">
    <property type="entry name" value="Abhydrolase_6"/>
    <property type="match status" value="1"/>
</dbReference>
<evidence type="ECO:0000259" key="1">
    <source>
        <dbReference type="Pfam" id="PF12697"/>
    </source>
</evidence>
<accession>A0ABW3G5N2</accession>
<dbReference type="InterPro" id="IPR000639">
    <property type="entry name" value="Epox_hydrolase-like"/>
</dbReference>
<sequence>MTAMAVTTFGPADGETVLVVHGVTGHGRRWRPLAEDHLADLRIVAPDLLGHGHSSWEAPWTIERQVAGLLEVLDRDVDGPVVVVGHSYGGALALHLSATAPDRVRGLVLLDPAVDLDGDRMADAAASTLDSWYVRDEQDAWDRKRAESWWEVDDAVLTEEIETHLLPTADGRMTWRLHPGAIMTTWSELARPFALPPAGTETAMIVADKVQPPYASAGFVAALTDRLGDSLTIHHEDCDHMVPLSRPELTAATIRDVLARTA</sequence>
<dbReference type="PANTHER" id="PTHR43798">
    <property type="entry name" value="MONOACYLGLYCEROL LIPASE"/>
    <property type="match status" value="1"/>
</dbReference>
<name>A0ABW3G5N2_9NOCA</name>
<dbReference type="InterPro" id="IPR000073">
    <property type="entry name" value="AB_hydrolase_1"/>
</dbReference>
<protein>
    <submittedName>
        <fullName evidence="2">Alpha/beta fold hydrolase</fullName>
    </submittedName>
</protein>
<dbReference type="RefSeq" id="WP_253647577.1">
    <property type="nucleotide sequence ID" value="NZ_BAAAMO010000002.1"/>
</dbReference>